<gene>
    <name evidence="1" type="ORF">LCGC14_1648750</name>
</gene>
<proteinExistence type="predicted"/>
<dbReference type="EMBL" id="LAZR01013835">
    <property type="protein sequence ID" value="KKM20124.1"/>
    <property type="molecule type" value="Genomic_DNA"/>
</dbReference>
<accession>A0A0F9IK14</accession>
<comment type="caution">
    <text evidence="1">The sequence shown here is derived from an EMBL/GenBank/DDBJ whole genome shotgun (WGS) entry which is preliminary data.</text>
</comment>
<dbReference type="AlphaFoldDB" id="A0A0F9IK14"/>
<sequence>MPWKQVAPVIDPEVRKLCVQRYPGHPRGCPNHGKKKGCPPAALLLSAILDLGRPVLAVWNAFDFGGHVERMRIKHPEWSARQLACCLYWQGTARAAHRKEIEAFLPDHPSLLAVTCPEACGVNVTETMRNIGIELEWPPRTVAYQVALVGSPKE</sequence>
<name>A0A0F9IK14_9ZZZZ</name>
<organism evidence="1">
    <name type="scientific">marine sediment metagenome</name>
    <dbReference type="NCBI Taxonomy" id="412755"/>
    <lineage>
        <taxon>unclassified sequences</taxon>
        <taxon>metagenomes</taxon>
        <taxon>ecological metagenomes</taxon>
    </lineage>
</organism>
<evidence type="ECO:0000313" key="1">
    <source>
        <dbReference type="EMBL" id="KKM20124.1"/>
    </source>
</evidence>
<reference evidence="1" key="1">
    <citation type="journal article" date="2015" name="Nature">
        <title>Complex archaea that bridge the gap between prokaryotes and eukaryotes.</title>
        <authorList>
            <person name="Spang A."/>
            <person name="Saw J.H."/>
            <person name="Jorgensen S.L."/>
            <person name="Zaremba-Niedzwiedzka K."/>
            <person name="Martijn J."/>
            <person name="Lind A.E."/>
            <person name="van Eijk R."/>
            <person name="Schleper C."/>
            <person name="Guy L."/>
            <person name="Ettema T.J."/>
        </authorList>
    </citation>
    <scope>NUCLEOTIDE SEQUENCE</scope>
</reference>
<protein>
    <submittedName>
        <fullName evidence="1">Uncharacterized protein</fullName>
    </submittedName>
</protein>